<comment type="similarity">
    <text evidence="7">Belongs to the binding-protein-dependent transport system permease family.</text>
</comment>
<dbReference type="Pfam" id="PF00528">
    <property type="entry name" value="BPD_transp_1"/>
    <property type="match status" value="1"/>
</dbReference>
<dbReference type="AlphaFoldDB" id="H5STG9"/>
<evidence type="ECO:0000256" key="5">
    <source>
        <dbReference type="ARBA" id="ARBA00022989"/>
    </source>
</evidence>
<gene>
    <name evidence="9" type="ORF">HGMM_OP4C455</name>
</gene>
<keyword evidence="5 7" id="KW-1133">Transmembrane helix</keyword>
<proteinExistence type="inferred from homology"/>
<reference evidence="9" key="2">
    <citation type="journal article" date="2012" name="PLoS ONE">
        <title>A Deeply Branching Thermophilic Bacterium with an Ancient Acetyl-CoA Pathway Dominates a Subsurface Ecosystem.</title>
        <authorList>
            <person name="Takami H."/>
            <person name="Noguchi H."/>
            <person name="Takaki Y."/>
            <person name="Uchiyama I."/>
            <person name="Toyoda A."/>
            <person name="Nishi S."/>
            <person name="Chee G.-J."/>
            <person name="Arai W."/>
            <person name="Nunoura T."/>
            <person name="Itoh T."/>
            <person name="Hattori M."/>
            <person name="Takai K."/>
        </authorList>
    </citation>
    <scope>NUCLEOTIDE SEQUENCE</scope>
</reference>
<keyword evidence="4 7" id="KW-0812">Transmembrane</keyword>
<evidence type="ECO:0000256" key="2">
    <source>
        <dbReference type="ARBA" id="ARBA00022448"/>
    </source>
</evidence>
<sequence length="354" mass="39667">MSAFIIRRLLILPVLVLGVAVLVFAMYAMLDVRERASLFIRDIPKTPGAMERIIEKYGLNDPIPVQFWRWLVGVRDPETGEWHGGVIRGNLGWSKVAQRPVWDALLYYLPATAELALWSIIPVLLIGIWLGVQAAVHQNTLIDQLARVFAITGTSFPTFVFGLLGLMIFYAKLGWLPAGRLSDWAIQEVIHGNIIQYTRMNTIDGLLNGRLDFLWDALRHLIMPVIVLSVVNWALILRVTRSSMLETLRQEYVTVARSKGLPERDVINKHAKRNALIPVATIGGFTIIGLLNGVVLTETVFNYRGLGYWAADAAVHLDIISVLGFTLFNSVLLIIGNLIVDILYALIDPRVRLE</sequence>
<dbReference type="GO" id="GO:0005886">
    <property type="term" value="C:plasma membrane"/>
    <property type="evidence" value="ECO:0007669"/>
    <property type="project" value="UniProtKB-SubCell"/>
</dbReference>
<evidence type="ECO:0000256" key="6">
    <source>
        <dbReference type="ARBA" id="ARBA00023136"/>
    </source>
</evidence>
<dbReference type="CDD" id="cd06261">
    <property type="entry name" value="TM_PBP2"/>
    <property type="match status" value="1"/>
</dbReference>
<dbReference type="InterPro" id="IPR000515">
    <property type="entry name" value="MetI-like"/>
</dbReference>
<keyword evidence="3" id="KW-1003">Cell membrane</keyword>
<dbReference type="InterPro" id="IPR045621">
    <property type="entry name" value="BPD_transp_1_N"/>
</dbReference>
<dbReference type="EMBL" id="AP011803">
    <property type="protein sequence ID" value="BAL59819.1"/>
    <property type="molecule type" value="Genomic_DNA"/>
</dbReference>
<feature type="transmembrane region" description="Helical" evidence="7">
    <location>
        <begin position="221"/>
        <end position="240"/>
    </location>
</feature>
<feature type="domain" description="ABC transmembrane type-1" evidence="8">
    <location>
        <begin position="109"/>
        <end position="344"/>
    </location>
</feature>
<evidence type="ECO:0000256" key="3">
    <source>
        <dbReference type="ARBA" id="ARBA00022475"/>
    </source>
</evidence>
<feature type="transmembrane region" description="Helical" evidence="7">
    <location>
        <begin position="275"/>
        <end position="295"/>
    </location>
</feature>
<dbReference type="GO" id="GO:0071916">
    <property type="term" value="F:dipeptide transmembrane transporter activity"/>
    <property type="evidence" value="ECO:0007669"/>
    <property type="project" value="TreeGrafter"/>
</dbReference>
<keyword evidence="6 7" id="KW-0472">Membrane</keyword>
<dbReference type="PANTHER" id="PTHR43163:SF6">
    <property type="entry name" value="DIPEPTIDE TRANSPORT SYSTEM PERMEASE PROTEIN DPPB-RELATED"/>
    <property type="match status" value="1"/>
</dbReference>
<evidence type="ECO:0000259" key="8">
    <source>
        <dbReference type="PROSITE" id="PS50928"/>
    </source>
</evidence>
<feature type="transmembrane region" description="Helical" evidence="7">
    <location>
        <begin position="148"/>
        <end position="171"/>
    </location>
</feature>
<reference evidence="9" key="1">
    <citation type="journal article" date="2005" name="Environ. Microbiol.">
        <title>Genetic and functional properties of uncultivated thermophilic crenarchaeotes from a subsurface gold mine as revealed by analysis of genome fragments.</title>
        <authorList>
            <person name="Nunoura T."/>
            <person name="Hirayama H."/>
            <person name="Takami H."/>
            <person name="Oida H."/>
            <person name="Nishi S."/>
            <person name="Shimamura S."/>
            <person name="Suzuki Y."/>
            <person name="Inagaki F."/>
            <person name="Takai K."/>
            <person name="Nealson K.H."/>
            <person name="Horikoshi K."/>
        </authorList>
    </citation>
    <scope>NUCLEOTIDE SEQUENCE</scope>
</reference>
<dbReference type="PANTHER" id="PTHR43163">
    <property type="entry name" value="DIPEPTIDE TRANSPORT SYSTEM PERMEASE PROTEIN DPPB-RELATED"/>
    <property type="match status" value="1"/>
</dbReference>
<dbReference type="PROSITE" id="PS50928">
    <property type="entry name" value="ABC_TM1"/>
    <property type="match status" value="1"/>
</dbReference>
<accession>H5STG9</accession>
<evidence type="ECO:0000256" key="7">
    <source>
        <dbReference type="RuleBase" id="RU363032"/>
    </source>
</evidence>
<evidence type="ECO:0000256" key="1">
    <source>
        <dbReference type="ARBA" id="ARBA00004651"/>
    </source>
</evidence>
<feature type="transmembrane region" description="Helical" evidence="7">
    <location>
        <begin position="9"/>
        <end position="30"/>
    </location>
</feature>
<dbReference type="Gene3D" id="1.10.3720.10">
    <property type="entry name" value="MetI-like"/>
    <property type="match status" value="1"/>
</dbReference>
<dbReference type="Pfam" id="PF19300">
    <property type="entry name" value="BPD_transp_1_N"/>
    <property type="match status" value="1"/>
</dbReference>
<dbReference type="SUPFAM" id="SSF161098">
    <property type="entry name" value="MetI-like"/>
    <property type="match status" value="1"/>
</dbReference>
<comment type="subcellular location">
    <subcellularLocation>
        <location evidence="1 7">Cell membrane</location>
        <topology evidence="1 7">Multi-pass membrane protein</topology>
    </subcellularLocation>
</comment>
<name>H5STG9_ACEAU</name>
<dbReference type="InterPro" id="IPR035906">
    <property type="entry name" value="MetI-like_sf"/>
</dbReference>
<feature type="transmembrane region" description="Helical" evidence="7">
    <location>
        <begin position="115"/>
        <end position="136"/>
    </location>
</feature>
<organism evidence="9">
    <name type="scientific">Acetithermum autotrophicum</name>
    <dbReference type="NCBI Taxonomy" id="1446466"/>
    <lineage>
        <taxon>Bacteria</taxon>
        <taxon>Candidatus Bipolaricaulota</taxon>
        <taxon>Candidatus Acetithermum</taxon>
    </lineage>
</organism>
<keyword evidence="2 7" id="KW-0813">Transport</keyword>
<evidence type="ECO:0000313" key="9">
    <source>
        <dbReference type="EMBL" id="BAL59819.1"/>
    </source>
</evidence>
<feature type="transmembrane region" description="Helical" evidence="7">
    <location>
        <begin position="315"/>
        <end position="347"/>
    </location>
</feature>
<protein>
    <submittedName>
        <fullName evidence="9">Peptide/nickel transport system permease protein</fullName>
    </submittedName>
</protein>
<evidence type="ECO:0000256" key="4">
    <source>
        <dbReference type="ARBA" id="ARBA00022692"/>
    </source>
</evidence>